<dbReference type="SUPFAM" id="SSF55785">
    <property type="entry name" value="PYP-like sensor domain (PAS domain)"/>
    <property type="match status" value="1"/>
</dbReference>
<dbReference type="AlphaFoldDB" id="A0A4R3M727"/>
<gene>
    <name evidence="1" type="ORF">EDC22_10979</name>
</gene>
<reference evidence="1 2" key="1">
    <citation type="submission" date="2019-03" db="EMBL/GenBank/DDBJ databases">
        <title>Genomic Encyclopedia of Type Strains, Phase IV (KMG-IV): sequencing the most valuable type-strain genomes for metagenomic binning, comparative biology and taxonomic classification.</title>
        <authorList>
            <person name="Goeker M."/>
        </authorList>
    </citation>
    <scope>NUCLEOTIDE SEQUENCE [LARGE SCALE GENOMIC DNA]</scope>
    <source>
        <strain evidence="1 2">DSM 19345</strain>
    </source>
</reference>
<accession>A0A4R3M727</accession>
<evidence type="ECO:0000313" key="2">
    <source>
        <dbReference type="Proteomes" id="UP000295678"/>
    </source>
</evidence>
<dbReference type="RefSeq" id="WP_165926913.1">
    <property type="nucleotide sequence ID" value="NZ_SMAK01000009.1"/>
</dbReference>
<organism evidence="1 2">
    <name type="scientific">Tepidamorphus gemmatus</name>
    <dbReference type="NCBI Taxonomy" id="747076"/>
    <lineage>
        <taxon>Bacteria</taxon>
        <taxon>Pseudomonadati</taxon>
        <taxon>Pseudomonadota</taxon>
        <taxon>Alphaproteobacteria</taxon>
        <taxon>Hyphomicrobiales</taxon>
        <taxon>Tepidamorphaceae</taxon>
        <taxon>Tepidamorphus</taxon>
    </lineage>
</organism>
<dbReference type="EMBL" id="SMAK01000009">
    <property type="protein sequence ID" value="TCT08403.1"/>
    <property type="molecule type" value="Genomic_DNA"/>
</dbReference>
<evidence type="ECO:0000313" key="1">
    <source>
        <dbReference type="EMBL" id="TCT08403.1"/>
    </source>
</evidence>
<comment type="caution">
    <text evidence="1">The sequence shown here is derived from an EMBL/GenBank/DDBJ whole genome shotgun (WGS) entry which is preliminary data.</text>
</comment>
<dbReference type="Proteomes" id="UP000295678">
    <property type="component" value="Unassembled WGS sequence"/>
</dbReference>
<name>A0A4R3M727_9HYPH</name>
<proteinExistence type="predicted"/>
<protein>
    <submittedName>
        <fullName evidence="1">PAS domain-containing protein</fullName>
    </submittedName>
</protein>
<keyword evidence="2" id="KW-1185">Reference proteome</keyword>
<dbReference type="InterPro" id="IPR035965">
    <property type="entry name" value="PAS-like_dom_sf"/>
</dbReference>
<dbReference type="Gene3D" id="3.30.450.20">
    <property type="entry name" value="PAS domain"/>
    <property type="match status" value="1"/>
</dbReference>
<sequence length="296" mass="32947">MRKIMPLFAEAYHEFSDEQIHSPSLKRLRSIWQTCARGGLPQLADMMQHGLGDLDDRYSLKVPEGSGHFIYTHYGHTLARFSRQNLLGLTTRRLPADIRNFLVREYNKVILTGQPVFLISSGYEDSLDIWEWLIVPARMEGGLTVLVGMGEPRNMRDTLSDTILEASPDAIIAIQAIQDDFGTVYDGRIIALNESACRAMGKTRGQLIHQPLLAIFPQLQDNGIWDLCLEVLAARTAIRFDIDAQPLSFGLQRMTLFPMTGGLAIMMQDISDLSGEAVPLIGCRPSNISRFAAAAA</sequence>